<feature type="transmembrane region" description="Helical" evidence="5">
    <location>
        <begin position="112"/>
        <end position="133"/>
    </location>
</feature>
<dbReference type="PANTHER" id="PTHR37422">
    <property type="entry name" value="TEICHURONIC ACID BIOSYNTHESIS PROTEIN TUAE"/>
    <property type="match status" value="1"/>
</dbReference>
<feature type="transmembrane region" description="Helical" evidence="5">
    <location>
        <begin position="242"/>
        <end position="260"/>
    </location>
</feature>
<feature type="transmembrane region" description="Helical" evidence="5">
    <location>
        <begin position="378"/>
        <end position="396"/>
    </location>
</feature>
<protein>
    <submittedName>
        <fullName evidence="7">O-antigen ligase family protein</fullName>
    </submittedName>
</protein>
<keyword evidence="4 5" id="KW-0472">Membrane</keyword>
<dbReference type="InterPro" id="IPR051533">
    <property type="entry name" value="WaaL-like"/>
</dbReference>
<dbReference type="GO" id="GO:0016874">
    <property type="term" value="F:ligase activity"/>
    <property type="evidence" value="ECO:0007669"/>
    <property type="project" value="UniProtKB-KW"/>
</dbReference>
<feature type="transmembrane region" description="Helical" evidence="5">
    <location>
        <begin position="345"/>
        <end position="366"/>
    </location>
</feature>
<evidence type="ECO:0000256" key="5">
    <source>
        <dbReference type="SAM" id="Phobius"/>
    </source>
</evidence>
<reference evidence="7 8" key="1">
    <citation type="submission" date="2019-08" db="EMBL/GenBank/DDBJ databases">
        <title>Genome of Aequorivita lipolytica Y10-2 (type strain).</title>
        <authorList>
            <person name="Bowman J.P."/>
        </authorList>
    </citation>
    <scope>NUCLEOTIDE SEQUENCE [LARGE SCALE GENOMIC DNA]</scope>
    <source>
        <strain evidence="7 8">Y10-2</strain>
    </source>
</reference>
<evidence type="ECO:0000313" key="7">
    <source>
        <dbReference type="EMBL" id="TXD70285.1"/>
    </source>
</evidence>
<keyword evidence="2 5" id="KW-0812">Transmembrane</keyword>
<evidence type="ECO:0000256" key="3">
    <source>
        <dbReference type="ARBA" id="ARBA00022989"/>
    </source>
</evidence>
<dbReference type="GO" id="GO:0016020">
    <property type="term" value="C:membrane"/>
    <property type="evidence" value="ECO:0007669"/>
    <property type="project" value="UniProtKB-SubCell"/>
</dbReference>
<organism evidence="7 8">
    <name type="scientific">Aequorivita lipolytica</name>
    <dbReference type="NCBI Taxonomy" id="153267"/>
    <lineage>
        <taxon>Bacteria</taxon>
        <taxon>Pseudomonadati</taxon>
        <taxon>Bacteroidota</taxon>
        <taxon>Flavobacteriia</taxon>
        <taxon>Flavobacteriales</taxon>
        <taxon>Flavobacteriaceae</taxon>
        <taxon>Aequorivita</taxon>
    </lineage>
</organism>
<feature type="domain" description="O-antigen ligase-related" evidence="6">
    <location>
        <begin position="198"/>
        <end position="362"/>
    </location>
</feature>
<comment type="subcellular location">
    <subcellularLocation>
        <location evidence="1">Membrane</location>
        <topology evidence="1">Multi-pass membrane protein</topology>
    </subcellularLocation>
</comment>
<dbReference type="PANTHER" id="PTHR37422:SF13">
    <property type="entry name" value="LIPOPOLYSACCHARIDE BIOSYNTHESIS PROTEIN PA4999-RELATED"/>
    <property type="match status" value="1"/>
</dbReference>
<keyword evidence="3 5" id="KW-1133">Transmembrane helix</keyword>
<accession>A0A5C6YTE6</accession>
<dbReference type="RefSeq" id="WP_111815322.1">
    <property type="nucleotide sequence ID" value="NZ_CBCRZQ010000003.1"/>
</dbReference>
<feature type="transmembrane region" description="Helical" evidence="5">
    <location>
        <begin position="192"/>
        <end position="209"/>
    </location>
</feature>
<feature type="transmembrane region" description="Helical" evidence="5">
    <location>
        <begin position="20"/>
        <end position="43"/>
    </location>
</feature>
<dbReference type="OrthoDB" id="1435411at2"/>
<evidence type="ECO:0000256" key="2">
    <source>
        <dbReference type="ARBA" id="ARBA00022692"/>
    </source>
</evidence>
<feature type="transmembrane region" description="Helical" evidence="5">
    <location>
        <begin position="55"/>
        <end position="77"/>
    </location>
</feature>
<dbReference type="AlphaFoldDB" id="A0A5C6YTE6"/>
<evidence type="ECO:0000259" key="6">
    <source>
        <dbReference type="Pfam" id="PF04932"/>
    </source>
</evidence>
<proteinExistence type="predicted"/>
<evidence type="ECO:0000313" key="8">
    <source>
        <dbReference type="Proteomes" id="UP000321945"/>
    </source>
</evidence>
<feature type="transmembrane region" description="Helical" evidence="5">
    <location>
        <begin position="402"/>
        <end position="418"/>
    </location>
</feature>
<comment type="caution">
    <text evidence="7">The sequence shown here is derived from an EMBL/GenBank/DDBJ whole genome shotgun (WGS) entry which is preliminary data.</text>
</comment>
<evidence type="ECO:0000256" key="1">
    <source>
        <dbReference type="ARBA" id="ARBA00004141"/>
    </source>
</evidence>
<dbReference type="InterPro" id="IPR007016">
    <property type="entry name" value="O-antigen_ligase-rel_domated"/>
</dbReference>
<dbReference type="EMBL" id="VORU01000002">
    <property type="protein sequence ID" value="TXD70285.1"/>
    <property type="molecule type" value="Genomic_DNA"/>
</dbReference>
<feature type="transmembrane region" description="Helical" evidence="5">
    <location>
        <begin position="83"/>
        <end position="100"/>
    </location>
</feature>
<dbReference type="Pfam" id="PF04932">
    <property type="entry name" value="Wzy_C"/>
    <property type="match status" value="1"/>
</dbReference>
<keyword evidence="8" id="KW-1185">Reference proteome</keyword>
<feature type="transmembrane region" description="Helical" evidence="5">
    <location>
        <begin position="215"/>
        <end position="235"/>
    </location>
</feature>
<name>A0A5C6YTE6_9FLAO</name>
<feature type="transmembrane region" description="Helical" evidence="5">
    <location>
        <begin position="167"/>
        <end position="185"/>
    </location>
</feature>
<gene>
    <name evidence="7" type="ORF">ESV24_03735</name>
</gene>
<evidence type="ECO:0000256" key="4">
    <source>
        <dbReference type="ARBA" id="ARBA00023136"/>
    </source>
</evidence>
<dbReference type="Proteomes" id="UP000321945">
    <property type="component" value="Unassembled WGS sequence"/>
</dbReference>
<keyword evidence="7" id="KW-0436">Ligase</keyword>
<sequence length="432" mass="49896">MKNKLSLIKNIVCFSMAFFLPIHIGISNVFLVLFFVVSTYLVITEKRFHSIKIRALYFSLIPIVLLYIFGLFFSFPIFKGIDIIGRNISFLLCPLIFSWFNNQELTKIRKSLYGGLILGSILSIIILLINNFLNYFATRPFLKFDDEIFNYYYTYNYFTSSLEIHPTYLGVYFVIALVILIRDFFGRGQINYYLKIIGIVILSAGILFLNSRMVYFLFSVAVIGAILYSAILFFRKRYYKQLLILTIVSVCGIFLSFNLISKTFIVSRFTDELAWELSDQVDTSYNNKNVVADSRIARWATVLKTISEKPIFGHGTHSEKDILAAGYKKDGLLISYKNRYDAHNIYMSFAVEFGIVGLFILLFYLLSNLWIAIKAKDLEYAFLIFAIISVGCFESYLKNNAAITFVAMFGSMLLFYNLDKNSKNKVRCKLKK</sequence>